<dbReference type="KEGG" id="ckr:CKR_1989"/>
<dbReference type="InterPro" id="IPR051532">
    <property type="entry name" value="Ester_Hydrolysis_Enzymes"/>
</dbReference>
<dbReference type="AlphaFoldDB" id="B9E3G5"/>
<dbReference type="Gene3D" id="3.40.50.1110">
    <property type="entry name" value="SGNH hydrolase"/>
    <property type="match status" value="1"/>
</dbReference>
<evidence type="ECO:0000256" key="1">
    <source>
        <dbReference type="SAM" id="Phobius"/>
    </source>
</evidence>
<gene>
    <name evidence="3" type="ordered locus">CKR_1989</name>
</gene>
<name>B9E3G5_CLOK1</name>
<dbReference type="Pfam" id="PF13472">
    <property type="entry name" value="Lipase_GDSL_2"/>
    <property type="match status" value="1"/>
</dbReference>
<proteinExistence type="predicted"/>
<accession>B9E3G5</accession>
<protein>
    <recommendedName>
        <fullName evidence="2">SGNH hydrolase-type esterase domain-containing protein</fullName>
    </recommendedName>
</protein>
<keyword evidence="1" id="KW-0812">Transmembrane</keyword>
<dbReference type="SUPFAM" id="SSF52266">
    <property type="entry name" value="SGNH hydrolase"/>
    <property type="match status" value="1"/>
</dbReference>
<feature type="domain" description="SGNH hydrolase-type esterase" evidence="2">
    <location>
        <begin position="286"/>
        <end position="407"/>
    </location>
</feature>
<evidence type="ECO:0000259" key="2">
    <source>
        <dbReference type="Pfam" id="PF13472"/>
    </source>
</evidence>
<dbReference type="InterPro" id="IPR013830">
    <property type="entry name" value="SGNH_hydro"/>
</dbReference>
<evidence type="ECO:0000313" key="3">
    <source>
        <dbReference type="EMBL" id="BAH07040.1"/>
    </source>
</evidence>
<dbReference type="PANTHER" id="PTHR30383">
    <property type="entry name" value="THIOESTERASE 1/PROTEASE 1/LYSOPHOSPHOLIPASE L1"/>
    <property type="match status" value="1"/>
</dbReference>
<reference evidence="4" key="1">
    <citation type="submission" date="2005-09" db="EMBL/GenBank/DDBJ databases">
        <title>Complete genome sequence of Clostridium kluyveri and comparative genomics of Clostridia species.</title>
        <authorList>
            <person name="Inui M."/>
            <person name="Nonaka H."/>
            <person name="Shinoda Y."/>
            <person name="Ikenaga Y."/>
            <person name="Abe M."/>
            <person name="Naito K."/>
            <person name="Vertes A.A."/>
            <person name="Yukawa H."/>
        </authorList>
    </citation>
    <scope>NUCLEOTIDE SEQUENCE [LARGE SCALE GENOMIC DNA]</scope>
    <source>
        <strain evidence="4">NBRC 12016</strain>
    </source>
</reference>
<dbReference type="HOGENOM" id="CLU_675612_0_0_9"/>
<dbReference type="InterPro" id="IPR036514">
    <property type="entry name" value="SGNH_hydro_sf"/>
</dbReference>
<sequence length="419" mass="46672">MMKGKNFKRGIIMGEKIFIIVFIVLFCVIFPMSSWVKTNFPVNTSYEEKTTKKQISYREYGYNIEGSLYKYKNALKNVNRKRVKIYCIGESNTRGEYSSDEINKSWVGVMKSLLQNQYGNAGEGFISVYEGALPEGTKPRWTLGSGWSVSGASKEFTSNVGGFGGCFAISSGNKSPLTLKFIGTDLELLYSRAKDGGTADIVIDGKKVGIINCLGQSVTFSNKVHYSGLNDEKHELRVIPSTNSNIFIEGAVASSSKMGVQIDKIAISSKMASYFEGNFTKEVWNASQKPDLVLLSFGLNEAGNGVSFKEYKESMIELVSYWQKRGSDVCLVSNQKPADSWTNNWPDYIKVLYEIADEYNVGVIDIYKAYFEDYTAAQKLGLFGVDKNDYSGNSGKNTAHPSDKGYEYIGEVIYENLKL</sequence>
<keyword evidence="1" id="KW-0472">Membrane</keyword>
<feature type="transmembrane region" description="Helical" evidence="1">
    <location>
        <begin position="12"/>
        <end position="36"/>
    </location>
</feature>
<keyword evidence="1" id="KW-1133">Transmembrane helix</keyword>
<dbReference type="EMBL" id="AP009049">
    <property type="protein sequence ID" value="BAH07040.1"/>
    <property type="molecule type" value="Genomic_DNA"/>
</dbReference>
<dbReference type="Proteomes" id="UP000007969">
    <property type="component" value="Chromosome"/>
</dbReference>
<dbReference type="Gene3D" id="2.60.120.1360">
    <property type="match status" value="1"/>
</dbReference>
<evidence type="ECO:0000313" key="4">
    <source>
        <dbReference type="Proteomes" id="UP000007969"/>
    </source>
</evidence>
<organism evidence="3 4">
    <name type="scientific">Clostridium kluyveri (strain NBRC 12016)</name>
    <dbReference type="NCBI Taxonomy" id="583346"/>
    <lineage>
        <taxon>Bacteria</taxon>
        <taxon>Bacillati</taxon>
        <taxon>Bacillota</taxon>
        <taxon>Clostridia</taxon>
        <taxon>Eubacteriales</taxon>
        <taxon>Clostridiaceae</taxon>
        <taxon>Clostridium</taxon>
    </lineage>
</organism>